<keyword evidence="5" id="KW-0677">Repeat</keyword>
<dbReference type="Gene3D" id="2.160.20.10">
    <property type="entry name" value="Single-stranded right-handed beta-helix, Pectin lyase-like"/>
    <property type="match status" value="1"/>
</dbReference>
<proteinExistence type="predicted"/>
<dbReference type="InterPro" id="IPR051550">
    <property type="entry name" value="SCF-Subunits/Alg-Epimerases"/>
</dbReference>
<dbReference type="InterPro" id="IPR012334">
    <property type="entry name" value="Pectin_lyas_fold"/>
</dbReference>
<evidence type="ECO:0000256" key="1">
    <source>
        <dbReference type="ARBA" id="ARBA00004613"/>
    </source>
</evidence>
<keyword evidence="3" id="KW-0964">Secreted</keyword>
<evidence type="ECO:0000256" key="5">
    <source>
        <dbReference type="ARBA" id="ARBA00022737"/>
    </source>
</evidence>
<comment type="pathway">
    <text evidence="2">Protein modification; protein ubiquitination.</text>
</comment>
<dbReference type="SMART" id="SM00710">
    <property type="entry name" value="PbH1"/>
    <property type="match status" value="6"/>
</dbReference>
<keyword evidence="8" id="KW-0472">Membrane</keyword>
<keyword evidence="7" id="KW-0106">Calcium</keyword>
<keyword evidence="8" id="KW-0812">Transmembrane</keyword>
<reference evidence="10" key="1">
    <citation type="journal article" date="2022" name="Nat. Microbiol.">
        <title>Unique mobile elements and scalable gene flow at the prokaryote-eukaryote boundary revealed by circularized Asgard archaea genomes.</title>
        <authorList>
            <person name="Wu F."/>
            <person name="Speth D.R."/>
            <person name="Philosof A."/>
            <person name="Cremiere A."/>
            <person name="Narayanan A."/>
            <person name="Barco R.A."/>
            <person name="Connon S.A."/>
            <person name="Amend J.P."/>
            <person name="Antoshechkin I.A."/>
            <person name="Orphan V.J."/>
        </authorList>
    </citation>
    <scope>NUCLEOTIDE SEQUENCE</scope>
    <source>
        <strain evidence="10">PM71</strain>
    </source>
</reference>
<evidence type="ECO:0000256" key="2">
    <source>
        <dbReference type="ARBA" id="ARBA00004906"/>
    </source>
</evidence>
<comment type="subcellular location">
    <subcellularLocation>
        <location evidence="1">Secreted</location>
    </subcellularLocation>
</comment>
<gene>
    <name evidence="10" type="ORF">K9W45_09090</name>
</gene>
<evidence type="ECO:0000313" key="10">
    <source>
        <dbReference type="EMBL" id="UJG39997.1"/>
    </source>
</evidence>
<dbReference type="Pfam" id="PF18884">
    <property type="entry name" value="TSP3_bac"/>
    <property type="match status" value="2"/>
</dbReference>
<dbReference type="PANTHER" id="PTHR22990:SF15">
    <property type="entry name" value="F-BOX ONLY PROTEIN 10"/>
    <property type="match status" value="1"/>
</dbReference>
<dbReference type="InterPro" id="IPR022441">
    <property type="entry name" value="Para_beta_helix_rpt-2"/>
</dbReference>
<feature type="transmembrane region" description="Helical" evidence="8">
    <location>
        <begin position="431"/>
        <end position="453"/>
    </location>
</feature>
<dbReference type="NCBIfam" id="TIGR03804">
    <property type="entry name" value="para_beta_helix"/>
    <property type="match status" value="1"/>
</dbReference>
<dbReference type="SUPFAM" id="SSF51126">
    <property type="entry name" value="Pectin lyase-like"/>
    <property type="match status" value="1"/>
</dbReference>
<feature type="domain" description="Periplasmic copper-binding protein NosD beta helix" evidence="9">
    <location>
        <begin position="156"/>
        <end position="337"/>
    </location>
</feature>
<keyword evidence="6" id="KW-0833">Ubl conjugation pathway</keyword>
<name>A0A9Y1BJG9_9ARCH</name>
<dbReference type="PANTHER" id="PTHR22990">
    <property type="entry name" value="F-BOX ONLY PROTEIN"/>
    <property type="match status" value="1"/>
</dbReference>
<keyword evidence="8" id="KW-1133">Transmembrane helix</keyword>
<dbReference type="EMBL" id="CP084166">
    <property type="protein sequence ID" value="UJG39997.1"/>
    <property type="molecule type" value="Genomic_DNA"/>
</dbReference>
<dbReference type="InterPro" id="IPR006626">
    <property type="entry name" value="PbH1"/>
</dbReference>
<feature type="transmembrane region" description="Helical" evidence="8">
    <location>
        <begin position="12"/>
        <end position="30"/>
    </location>
</feature>
<evidence type="ECO:0000256" key="7">
    <source>
        <dbReference type="ARBA" id="ARBA00022837"/>
    </source>
</evidence>
<dbReference type="Pfam" id="PF05048">
    <property type="entry name" value="NosD"/>
    <property type="match status" value="1"/>
</dbReference>
<keyword evidence="4" id="KW-0732">Signal</keyword>
<organism evidence="10">
    <name type="scientific">Candidatus Heimdallarchaeum aukensis</name>
    <dbReference type="NCBI Taxonomy" id="2876573"/>
    <lineage>
        <taxon>Archaea</taxon>
        <taxon>Promethearchaeati</taxon>
        <taxon>Candidatus Heimdallarchaeota</taxon>
        <taxon>Candidatus Heimdallarchaeia (ex Rinke et al. 2021) (nom. nud.)</taxon>
        <taxon>Candidatus Heimdallarchaeales</taxon>
        <taxon>Candidatus Heimdallarchaeaceae</taxon>
        <taxon>Candidatus Heimdallarchaeum</taxon>
    </lineage>
</organism>
<protein>
    <submittedName>
        <fullName evidence="10">Right-handed parallel beta-helix repeat-containing protein</fullName>
    </submittedName>
</protein>
<dbReference type="InterPro" id="IPR059100">
    <property type="entry name" value="TSP3_bac"/>
</dbReference>
<dbReference type="InterPro" id="IPR011050">
    <property type="entry name" value="Pectin_lyase_fold/virulence"/>
</dbReference>
<accession>A0A9Y1BJG9</accession>
<sequence length="460" mass="51566">MIFILKKRKKNSFVLVFMIFSSIMLFSPTFSPIVTSSASSSGSFPPPDGIWNITEPTVVENEFIKLTNRVDVKDEGSLILRNCFIVIEHDRVGSLSIYAYDNSSLAIYDTTILTYTDSPWNIGARDNAHLHLEGSTLIGGTNKTYSRELITLHSSDNVIINNFITHTEEAIDIHYGSHNLVSGNNISYTRWASGIDMTDTCFNVITNNYLLYSGERGILSSGHNNFISNNTIIYTNYDGLAIGGDNNTVTDNVISESRRSGLSVSGSNNHLSSNVFFNNSEYGLYIYKSASNNFISRNVFFKNNQGKNLSQAFDDGINNTWFDPVYSIGNYWSDTDGSEPYPIDGAAKAFDPFPRGSDFDGDNLLDYLEDHVYGTDPWSSDTDGDLLPDGWEVHYGSDPLTNDSYLDFDGDGLTNLEEFYNHTNPLVKNQMMYLIIVITPLSFVSLFSLKNLLRFLKNRR</sequence>
<evidence type="ECO:0000256" key="6">
    <source>
        <dbReference type="ARBA" id="ARBA00022786"/>
    </source>
</evidence>
<evidence type="ECO:0000259" key="9">
    <source>
        <dbReference type="Pfam" id="PF05048"/>
    </source>
</evidence>
<dbReference type="Proteomes" id="UP001201020">
    <property type="component" value="Chromosome"/>
</dbReference>
<dbReference type="InterPro" id="IPR007742">
    <property type="entry name" value="NosD_dom"/>
</dbReference>
<dbReference type="AlphaFoldDB" id="A0A9Y1BJG9"/>
<evidence type="ECO:0000256" key="8">
    <source>
        <dbReference type="SAM" id="Phobius"/>
    </source>
</evidence>
<evidence type="ECO:0000256" key="3">
    <source>
        <dbReference type="ARBA" id="ARBA00022525"/>
    </source>
</evidence>
<evidence type="ECO:0000256" key="4">
    <source>
        <dbReference type="ARBA" id="ARBA00022729"/>
    </source>
</evidence>